<keyword evidence="2 5" id="KW-0812">Transmembrane</keyword>
<evidence type="ECO:0000313" key="6">
    <source>
        <dbReference type="Ensembl" id="ENSZALP00000017051.1"/>
    </source>
</evidence>
<evidence type="ECO:0000256" key="3">
    <source>
        <dbReference type="ARBA" id="ARBA00022989"/>
    </source>
</evidence>
<dbReference type="Gene3D" id="1.10.1450.10">
    <property type="entry name" value="Tetraspanin"/>
    <property type="match status" value="1"/>
</dbReference>
<dbReference type="Proteomes" id="UP000694413">
    <property type="component" value="Unassembled WGS sequence"/>
</dbReference>
<dbReference type="InterPro" id="IPR018499">
    <property type="entry name" value="Tetraspanin/Peripherin"/>
</dbReference>
<dbReference type="Pfam" id="PF00335">
    <property type="entry name" value="Tetraspanin"/>
    <property type="match status" value="1"/>
</dbReference>
<keyword evidence="4 5" id="KW-0472">Membrane</keyword>
<evidence type="ECO:0000256" key="2">
    <source>
        <dbReference type="ARBA" id="ARBA00022692"/>
    </source>
</evidence>
<evidence type="ECO:0000256" key="4">
    <source>
        <dbReference type="ARBA" id="ARBA00023136"/>
    </source>
</evidence>
<dbReference type="Ensembl" id="ENSZALT00000022765.1">
    <property type="protein sequence ID" value="ENSZALP00000017051.1"/>
    <property type="gene ID" value="ENSZALG00000013819.1"/>
</dbReference>
<comment type="subcellular location">
    <subcellularLocation>
        <location evidence="1">Membrane</location>
        <topology evidence="1">Multi-pass membrane protein</topology>
    </subcellularLocation>
</comment>
<dbReference type="InterPro" id="IPR008952">
    <property type="entry name" value="Tetraspanin_EC2_sf"/>
</dbReference>
<name>A0A8D2N3V9_ZONAL</name>
<dbReference type="SUPFAM" id="SSF48652">
    <property type="entry name" value="Tetraspanin"/>
    <property type="match status" value="1"/>
</dbReference>
<protein>
    <submittedName>
        <fullName evidence="6">Uncharacterized protein</fullName>
    </submittedName>
</protein>
<sequence length="150" mass="17523">MVYYLLHPHLNFNTHQFISRNNFRENRDSIYHVVSAVDEIQRKLHCCGVHNYTDWLKASSLHHPTCVPESCCKEKHSLCRGDLGHVEQLSEEGCLKKLEDQLCFSMLYIFWSCIVLSILEILAAVSNCILMRRHFPTGYFSISIVYVKIF</sequence>
<evidence type="ECO:0000313" key="7">
    <source>
        <dbReference type="Proteomes" id="UP000694413"/>
    </source>
</evidence>
<feature type="transmembrane region" description="Helical" evidence="5">
    <location>
        <begin position="108"/>
        <end position="130"/>
    </location>
</feature>
<dbReference type="AlphaFoldDB" id="A0A8D2N3V9"/>
<evidence type="ECO:0000256" key="1">
    <source>
        <dbReference type="ARBA" id="ARBA00004141"/>
    </source>
</evidence>
<dbReference type="GO" id="GO:0016020">
    <property type="term" value="C:membrane"/>
    <property type="evidence" value="ECO:0007669"/>
    <property type="project" value="UniProtKB-SubCell"/>
</dbReference>
<reference evidence="6" key="1">
    <citation type="submission" date="2025-08" db="UniProtKB">
        <authorList>
            <consortium name="Ensembl"/>
        </authorList>
    </citation>
    <scope>IDENTIFICATION</scope>
</reference>
<keyword evidence="7" id="KW-1185">Reference proteome</keyword>
<reference evidence="6" key="2">
    <citation type="submission" date="2025-09" db="UniProtKB">
        <authorList>
            <consortium name="Ensembl"/>
        </authorList>
    </citation>
    <scope>IDENTIFICATION</scope>
</reference>
<keyword evidence="3 5" id="KW-1133">Transmembrane helix</keyword>
<accession>A0A8D2N3V9</accession>
<proteinExistence type="predicted"/>
<evidence type="ECO:0000256" key="5">
    <source>
        <dbReference type="SAM" id="Phobius"/>
    </source>
</evidence>
<organism evidence="6 7">
    <name type="scientific">Zonotrichia albicollis</name>
    <name type="common">White-throated sparrow</name>
    <name type="synonym">Fringilla albicollis</name>
    <dbReference type="NCBI Taxonomy" id="44394"/>
    <lineage>
        <taxon>Eukaryota</taxon>
        <taxon>Metazoa</taxon>
        <taxon>Chordata</taxon>
        <taxon>Craniata</taxon>
        <taxon>Vertebrata</taxon>
        <taxon>Euteleostomi</taxon>
        <taxon>Archelosauria</taxon>
        <taxon>Archosauria</taxon>
        <taxon>Dinosauria</taxon>
        <taxon>Saurischia</taxon>
        <taxon>Theropoda</taxon>
        <taxon>Coelurosauria</taxon>
        <taxon>Aves</taxon>
        <taxon>Neognathae</taxon>
        <taxon>Neoaves</taxon>
        <taxon>Telluraves</taxon>
        <taxon>Australaves</taxon>
        <taxon>Passeriformes</taxon>
        <taxon>Passerellidae</taxon>
        <taxon>Zonotrichia</taxon>
    </lineage>
</organism>